<proteinExistence type="predicted"/>
<dbReference type="AlphaFoldDB" id="A0A117EGN9"/>
<dbReference type="EMBL" id="BCMM01000055">
    <property type="protein sequence ID" value="GAQ67371.1"/>
    <property type="molecule type" value="Genomic_DNA"/>
</dbReference>
<reference evidence="2" key="3">
    <citation type="submission" date="2016-02" db="EMBL/GenBank/DDBJ databases">
        <title>Draft genome of pathogenic Streptomyces sp. in Japan.</title>
        <authorList>
            <person name="Tomihama T."/>
            <person name="Ikenaga M."/>
            <person name="Sakai M."/>
            <person name="Okubo T."/>
            <person name="Ikeda S."/>
        </authorList>
    </citation>
    <scope>NUCLEOTIDE SEQUENCE [LARGE SCALE GENOMIC DNA]</scope>
    <source>
        <strain evidence="2">S58</strain>
    </source>
</reference>
<evidence type="ECO:0000313" key="2">
    <source>
        <dbReference type="Proteomes" id="UP000067448"/>
    </source>
</evidence>
<dbReference type="Proteomes" id="UP000067448">
    <property type="component" value="Unassembled WGS sequence"/>
</dbReference>
<dbReference type="InterPro" id="IPR048001">
    <property type="entry name" value="SPW_0924-like"/>
</dbReference>
<name>A0A117EGN9_STRSC</name>
<comment type="caution">
    <text evidence="1">The sequence shown here is derived from an EMBL/GenBank/DDBJ whole genome shotgun (WGS) entry which is preliminary data.</text>
</comment>
<organism evidence="1 2">
    <name type="scientific">Streptomyces scabiei</name>
    <dbReference type="NCBI Taxonomy" id="1930"/>
    <lineage>
        <taxon>Bacteria</taxon>
        <taxon>Bacillati</taxon>
        <taxon>Actinomycetota</taxon>
        <taxon>Actinomycetes</taxon>
        <taxon>Kitasatosporales</taxon>
        <taxon>Streptomycetaceae</taxon>
        <taxon>Streptomyces</taxon>
    </lineage>
</organism>
<dbReference type="NCBIfam" id="NF033490">
    <property type="entry name" value="small_SPW0924"/>
    <property type="match status" value="1"/>
</dbReference>
<dbReference type="RefSeq" id="WP_107118368.1">
    <property type="nucleotide sequence ID" value="NZ_BCMM01000055.1"/>
</dbReference>
<sequence length="44" mass="4401">MRALIAAATGLVLAFALVFTVAVLGSPTGETSPKPLLTTVPAHP</sequence>
<protein>
    <submittedName>
        <fullName evidence="1">Uncharacterized protein</fullName>
    </submittedName>
</protein>
<evidence type="ECO:0000313" key="1">
    <source>
        <dbReference type="EMBL" id="GAQ67371.1"/>
    </source>
</evidence>
<reference evidence="2" key="1">
    <citation type="submission" date="2015-11" db="EMBL/GenBank/DDBJ databases">
        <authorList>
            <consortium name="Cross-ministerial Strategic Innovation Promotion Program (SIP) consortium"/>
            <person name="Tomihama T."/>
            <person name="Ikenaga M."/>
            <person name="Sakai M."/>
            <person name="Okubo T."/>
            <person name="Ikeda S."/>
        </authorList>
    </citation>
    <scope>NUCLEOTIDE SEQUENCE [LARGE SCALE GENOMIC DNA]</scope>
    <source>
        <strain evidence="2">S58</strain>
    </source>
</reference>
<accession>A0A117EGN9</accession>
<gene>
    <name evidence="1" type="ORF">SsS58_07825</name>
</gene>
<reference evidence="1 2" key="2">
    <citation type="journal article" date="2016" name="Genome Announc.">
        <title>Draft Genome Sequences of Streptomyces scabiei S58, Streptomyces turgidiscabies T45, and Streptomyces acidiscabies a10, the Pathogens of Potato Common Scab, Isolated in Japan.</title>
        <authorList>
            <person name="Tomihama T."/>
            <person name="Nishi Y."/>
            <person name="Sakai M."/>
            <person name="Ikenaga M."/>
            <person name="Okubo T."/>
            <person name="Ikeda S."/>
        </authorList>
    </citation>
    <scope>NUCLEOTIDE SEQUENCE [LARGE SCALE GENOMIC DNA]</scope>
    <source>
        <strain evidence="1 2">S58</strain>
    </source>
</reference>